<feature type="transmembrane region" description="Helical" evidence="6">
    <location>
        <begin position="292"/>
        <end position="315"/>
    </location>
</feature>
<evidence type="ECO:0000313" key="8">
    <source>
        <dbReference type="Proteomes" id="UP000029072"/>
    </source>
</evidence>
<sequence>MKKEKSLKKNFLMNIILTGSQFIFPLITFPYVSRILLADGNGKINFASSIVSYFVLIASLGIPLYGIRATAVVRDDKIKLSKIVHELFFINLFTCFVSSILLILLIIFIPKFHVYASLLLIFSVTIWLNLIGIDWLYQGLEEYSYITKRSILFKFIGIFLMFLFVHEHSDYIKYAIITVIGSSGSLLLNFFKSRKYVSLSLIRPYNFRQHVKPIINFFLLSASWTLYTNIDTAMLGFMTSDSEVGYYTAAIKVKTMLMSVISALGTVLLPRLSNYIATGKNNEFYRLLKKDFSFIVISSFSMLVFCVLNAEPIILLLSGSAFLPAVPVMQTVMMSIIFIGISTMLGNNVLIPRGKEIVTTISTFVSLFIIVILNIVLIPNFGAIGSAWATVVGEIIIVLIESFYLRHSIIKVIEIRTLLCVLLSSIISGTILFCSKLYLSSFSNNSFVILVITSCIFFVVLCFYFNNNT</sequence>
<keyword evidence="2" id="KW-1003">Cell membrane</keyword>
<comment type="subcellular location">
    <subcellularLocation>
        <location evidence="1">Cell membrane</location>
        <topology evidence="1">Multi-pass membrane protein</topology>
    </subcellularLocation>
</comment>
<dbReference type="eggNOG" id="COG2244">
    <property type="taxonomic scope" value="Bacteria"/>
</dbReference>
<dbReference type="CDD" id="cd13128">
    <property type="entry name" value="MATE_Wzx_like"/>
    <property type="match status" value="1"/>
</dbReference>
<dbReference type="OrthoDB" id="103403at2"/>
<evidence type="ECO:0000256" key="4">
    <source>
        <dbReference type="ARBA" id="ARBA00022989"/>
    </source>
</evidence>
<keyword evidence="4 6" id="KW-1133">Transmembrane helix</keyword>
<keyword evidence="3 6" id="KW-0812">Transmembrane</keyword>
<accession>A0A087A7C6</accession>
<feature type="transmembrane region" description="Helical" evidence="6">
    <location>
        <begin position="211"/>
        <end position="230"/>
    </location>
</feature>
<dbReference type="AlphaFoldDB" id="A0A087A7C6"/>
<evidence type="ECO:0000256" key="6">
    <source>
        <dbReference type="SAM" id="Phobius"/>
    </source>
</evidence>
<feature type="transmembrane region" description="Helical" evidence="6">
    <location>
        <begin position="12"/>
        <end position="32"/>
    </location>
</feature>
<comment type="caution">
    <text evidence="7">The sequence shown here is derived from an EMBL/GenBank/DDBJ whole genome shotgun (WGS) entry which is preliminary data.</text>
</comment>
<gene>
    <name evidence="7" type="ORF">BCAL_0935</name>
</gene>
<feature type="transmembrane region" description="Helical" evidence="6">
    <location>
        <begin position="321"/>
        <end position="345"/>
    </location>
</feature>
<evidence type="ECO:0000256" key="3">
    <source>
        <dbReference type="ARBA" id="ARBA00022692"/>
    </source>
</evidence>
<dbReference type="Proteomes" id="UP000029072">
    <property type="component" value="Unassembled WGS sequence"/>
</dbReference>
<feature type="transmembrane region" description="Helical" evidence="6">
    <location>
        <begin position="357"/>
        <end position="378"/>
    </location>
</feature>
<feature type="transmembrane region" description="Helical" evidence="6">
    <location>
        <begin position="171"/>
        <end position="191"/>
    </location>
</feature>
<evidence type="ECO:0000313" key="7">
    <source>
        <dbReference type="EMBL" id="KFI54676.1"/>
    </source>
</evidence>
<dbReference type="PANTHER" id="PTHR30250:SF11">
    <property type="entry name" value="O-ANTIGEN TRANSPORTER-RELATED"/>
    <property type="match status" value="1"/>
</dbReference>
<dbReference type="Pfam" id="PF01943">
    <property type="entry name" value="Polysacc_synt"/>
    <property type="match status" value="1"/>
</dbReference>
<proteinExistence type="predicted"/>
<organism evidence="7 8">
    <name type="scientific">Bifidobacterium callitrichos DSM 23973</name>
    <dbReference type="NCBI Taxonomy" id="1437609"/>
    <lineage>
        <taxon>Bacteria</taxon>
        <taxon>Bacillati</taxon>
        <taxon>Actinomycetota</taxon>
        <taxon>Actinomycetes</taxon>
        <taxon>Bifidobacteriales</taxon>
        <taxon>Bifidobacteriaceae</taxon>
        <taxon>Bifidobacterium</taxon>
    </lineage>
</organism>
<dbReference type="GO" id="GO:0005886">
    <property type="term" value="C:plasma membrane"/>
    <property type="evidence" value="ECO:0007669"/>
    <property type="project" value="UniProtKB-SubCell"/>
</dbReference>
<dbReference type="RefSeq" id="WP_081887275.1">
    <property type="nucleotide sequence ID" value="NZ_JGYS01000007.1"/>
</dbReference>
<feature type="transmembrane region" description="Helical" evidence="6">
    <location>
        <begin position="44"/>
        <end position="67"/>
    </location>
</feature>
<feature type="transmembrane region" description="Helical" evidence="6">
    <location>
        <begin position="250"/>
        <end position="272"/>
    </location>
</feature>
<evidence type="ECO:0000256" key="1">
    <source>
        <dbReference type="ARBA" id="ARBA00004651"/>
    </source>
</evidence>
<dbReference type="PANTHER" id="PTHR30250">
    <property type="entry name" value="PST FAMILY PREDICTED COLANIC ACID TRANSPORTER"/>
    <property type="match status" value="1"/>
</dbReference>
<feature type="transmembrane region" description="Helical" evidence="6">
    <location>
        <begin position="417"/>
        <end position="439"/>
    </location>
</feature>
<feature type="transmembrane region" description="Helical" evidence="6">
    <location>
        <begin position="445"/>
        <end position="465"/>
    </location>
</feature>
<dbReference type="InterPro" id="IPR050833">
    <property type="entry name" value="Poly_Biosynth_Transport"/>
</dbReference>
<feature type="transmembrane region" description="Helical" evidence="6">
    <location>
        <begin position="149"/>
        <end position="165"/>
    </location>
</feature>
<protein>
    <submittedName>
        <fullName evidence="7">Transporter</fullName>
    </submittedName>
</protein>
<evidence type="ECO:0000256" key="5">
    <source>
        <dbReference type="ARBA" id="ARBA00023136"/>
    </source>
</evidence>
<evidence type="ECO:0000256" key="2">
    <source>
        <dbReference type="ARBA" id="ARBA00022475"/>
    </source>
</evidence>
<dbReference type="InterPro" id="IPR002797">
    <property type="entry name" value="Polysacc_synth"/>
</dbReference>
<reference evidence="7 8" key="1">
    <citation type="submission" date="2014-03" db="EMBL/GenBank/DDBJ databases">
        <title>Genomics of Bifidobacteria.</title>
        <authorList>
            <person name="Ventura M."/>
            <person name="Milani C."/>
            <person name="Lugli G.A."/>
        </authorList>
    </citation>
    <scope>NUCLEOTIDE SEQUENCE [LARGE SCALE GENOMIC DNA]</scope>
    <source>
        <strain evidence="7 8">DSM 23973</strain>
    </source>
</reference>
<feature type="transmembrane region" description="Helical" evidence="6">
    <location>
        <begin position="115"/>
        <end position="137"/>
    </location>
</feature>
<name>A0A087A7C6_9BIFI</name>
<dbReference type="STRING" id="1437609.BCAL_0935"/>
<keyword evidence="5 6" id="KW-0472">Membrane</keyword>
<feature type="transmembrane region" description="Helical" evidence="6">
    <location>
        <begin position="88"/>
        <end position="109"/>
    </location>
</feature>
<feature type="transmembrane region" description="Helical" evidence="6">
    <location>
        <begin position="384"/>
        <end position="405"/>
    </location>
</feature>
<dbReference type="EMBL" id="JGYS01000007">
    <property type="protein sequence ID" value="KFI54676.1"/>
    <property type="molecule type" value="Genomic_DNA"/>
</dbReference>